<dbReference type="RefSeq" id="WP_354150903.1">
    <property type="nucleotide sequence ID" value="NZ_JBEPMN010000003.1"/>
</dbReference>
<feature type="transmembrane region" description="Helical" evidence="13">
    <location>
        <begin position="95"/>
        <end position="122"/>
    </location>
</feature>
<evidence type="ECO:0000256" key="3">
    <source>
        <dbReference type="ARBA" id="ARBA00022448"/>
    </source>
</evidence>
<evidence type="ECO:0000256" key="5">
    <source>
        <dbReference type="ARBA" id="ARBA00022617"/>
    </source>
</evidence>
<reference evidence="15 16" key="1">
    <citation type="submission" date="2024-06" db="EMBL/GenBank/DDBJ databases">
        <title>Genomic Encyclopedia of Type Strains, Phase IV (KMG-IV): sequencing the most valuable type-strain genomes for metagenomic binning, comparative biology and taxonomic classification.</title>
        <authorList>
            <person name="Goeker M."/>
        </authorList>
    </citation>
    <scope>NUCLEOTIDE SEQUENCE [LARGE SCALE GENOMIC DNA]</scope>
    <source>
        <strain evidence="15 16">DSM 19730</strain>
    </source>
</reference>
<gene>
    <name evidence="15" type="ORF">ABID44_001335</name>
</gene>
<keyword evidence="4" id="KW-1003">Cell membrane</keyword>
<evidence type="ECO:0000256" key="4">
    <source>
        <dbReference type="ARBA" id="ARBA00022475"/>
    </source>
</evidence>
<keyword evidence="6 13" id="KW-0812">Transmembrane</keyword>
<keyword evidence="11 13" id="KW-0472">Membrane</keyword>
<dbReference type="InterPro" id="IPR016174">
    <property type="entry name" value="Di-haem_cyt_TM"/>
</dbReference>
<dbReference type="PANTHER" id="PTHR30529">
    <property type="entry name" value="CYTOCHROME B561"/>
    <property type="match status" value="1"/>
</dbReference>
<keyword evidence="10" id="KW-0408">Iron</keyword>
<evidence type="ECO:0000256" key="8">
    <source>
        <dbReference type="ARBA" id="ARBA00022982"/>
    </source>
</evidence>
<keyword evidence="8" id="KW-0249">Electron transport</keyword>
<dbReference type="Pfam" id="PF01292">
    <property type="entry name" value="Ni_hydr_CYTB"/>
    <property type="match status" value="1"/>
</dbReference>
<dbReference type="Proteomes" id="UP001549143">
    <property type="component" value="Unassembled WGS sequence"/>
</dbReference>
<proteinExistence type="inferred from homology"/>
<evidence type="ECO:0000256" key="1">
    <source>
        <dbReference type="ARBA" id="ARBA00001970"/>
    </source>
</evidence>
<evidence type="ECO:0000256" key="9">
    <source>
        <dbReference type="ARBA" id="ARBA00022989"/>
    </source>
</evidence>
<dbReference type="InterPro" id="IPR052168">
    <property type="entry name" value="Cytochrome_b561_oxidase"/>
</dbReference>
<evidence type="ECO:0000256" key="11">
    <source>
        <dbReference type="ARBA" id="ARBA00023136"/>
    </source>
</evidence>
<evidence type="ECO:0000313" key="16">
    <source>
        <dbReference type="Proteomes" id="UP001549143"/>
    </source>
</evidence>
<organism evidence="15 16">
    <name type="scientific">Aquamicrobium ahrensii</name>
    <dbReference type="NCBI Taxonomy" id="469551"/>
    <lineage>
        <taxon>Bacteria</taxon>
        <taxon>Pseudomonadati</taxon>
        <taxon>Pseudomonadota</taxon>
        <taxon>Alphaproteobacteria</taxon>
        <taxon>Hyphomicrobiales</taxon>
        <taxon>Phyllobacteriaceae</taxon>
        <taxon>Aquamicrobium</taxon>
    </lineage>
</organism>
<comment type="similarity">
    <text evidence="12">Belongs to the cytochrome b561 family.</text>
</comment>
<dbReference type="Gene3D" id="1.20.950.20">
    <property type="entry name" value="Transmembrane di-heme cytochromes, Chain C"/>
    <property type="match status" value="1"/>
</dbReference>
<evidence type="ECO:0000313" key="15">
    <source>
        <dbReference type="EMBL" id="MET3661020.1"/>
    </source>
</evidence>
<accession>A0ABV2KIW2</accession>
<keyword evidence="3" id="KW-0813">Transport</keyword>
<evidence type="ECO:0000256" key="2">
    <source>
        <dbReference type="ARBA" id="ARBA00004651"/>
    </source>
</evidence>
<dbReference type="SUPFAM" id="SSF81342">
    <property type="entry name" value="Transmembrane di-heme cytochromes"/>
    <property type="match status" value="1"/>
</dbReference>
<keyword evidence="9 13" id="KW-1133">Transmembrane helix</keyword>
<feature type="transmembrane region" description="Helical" evidence="13">
    <location>
        <begin position="54"/>
        <end position="74"/>
    </location>
</feature>
<evidence type="ECO:0000256" key="13">
    <source>
        <dbReference type="SAM" id="Phobius"/>
    </source>
</evidence>
<comment type="subcellular location">
    <subcellularLocation>
        <location evidence="2">Cell membrane</location>
        <topology evidence="2">Multi-pass membrane protein</topology>
    </subcellularLocation>
</comment>
<evidence type="ECO:0000256" key="7">
    <source>
        <dbReference type="ARBA" id="ARBA00022723"/>
    </source>
</evidence>
<keyword evidence="5" id="KW-0349">Heme</keyword>
<evidence type="ECO:0000256" key="10">
    <source>
        <dbReference type="ARBA" id="ARBA00023004"/>
    </source>
</evidence>
<comment type="caution">
    <text evidence="15">The sequence shown here is derived from an EMBL/GenBank/DDBJ whole genome shotgun (WGS) entry which is preliminary data.</text>
</comment>
<keyword evidence="16" id="KW-1185">Reference proteome</keyword>
<sequence>MWRNTHDGYGLTARILHWLIALLFACQLPLGFLTQAAARDPALQFQLYQWHKSLGFLILMLALLRLFWWIVSIRPSPLPRTRRLERLAASAVHRLLLVLTVLIPLAGWAVVSASPLAIPSYVFNLVVVPNLPLAASDAAEAFWSRIHAVLAYGAGLLVIGHALAALQHHFLRHDDTLRRMIRSPHNRDTAN</sequence>
<dbReference type="InterPro" id="IPR011577">
    <property type="entry name" value="Cyt_b561_bac/Ni-Hgenase"/>
</dbReference>
<dbReference type="PANTHER" id="PTHR30529:SF1">
    <property type="entry name" value="CYTOCHROME B561 HOMOLOG 2"/>
    <property type="match status" value="1"/>
</dbReference>
<evidence type="ECO:0000256" key="12">
    <source>
        <dbReference type="ARBA" id="ARBA00037975"/>
    </source>
</evidence>
<feature type="domain" description="Cytochrome b561 bacterial/Ni-hydrogenase" evidence="14">
    <location>
        <begin position="9"/>
        <end position="182"/>
    </location>
</feature>
<evidence type="ECO:0000259" key="14">
    <source>
        <dbReference type="Pfam" id="PF01292"/>
    </source>
</evidence>
<name>A0ABV2KIW2_9HYPH</name>
<protein>
    <submittedName>
        <fullName evidence="15">Cytochrome b561</fullName>
    </submittedName>
</protein>
<dbReference type="EMBL" id="JBEPMN010000003">
    <property type="protein sequence ID" value="MET3661020.1"/>
    <property type="molecule type" value="Genomic_DNA"/>
</dbReference>
<feature type="transmembrane region" description="Helical" evidence="13">
    <location>
        <begin position="142"/>
        <end position="166"/>
    </location>
</feature>
<comment type="cofactor">
    <cofactor evidence="1">
        <name>heme b</name>
        <dbReference type="ChEBI" id="CHEBI:60344"/>
    </cofactor>
</comment>
<dbReference type="PROSITE" id="PS51257">
    <property type="entry name" value="PROKAR_LIPOPROTEIN"/>
    <property type="match status" value="1"/>
</dbReference>
<keyword evidence="7" id="KW-0479">Metal-binding</keyword>
<evidence type="ECO:0000256" key="6">
    <source>
        <dbReference type="ARBA" id="ARBA00022692"/>
    </source>
</evidence>